<evidence type="ECO:0000256" key="2">
    <source>
        <dbReference type="SAM" id="SignalP"/>
    </source>
</evidence>
<organism evidence="3 4">
    <name type="scientific">Coprinellus micaceus</name>
    <name type="common">Glistening ink-cap mushroom</name>
    <name type="synonym">Coprinus micaceus</name>
    <dbReference type="NCBI Taxonomy" id="71717"/>
    <lineage>
        <taxon>Eukaryota</taxon>
        <taxon>Fungi</taxon>
        <taxon>Dikarya</taxon>
        <taxon>Basidiomycota</taxon>
        <taxon>Agaricomycotina</taxon>
        <taxon>Agaricomycetes</taxon>
        <taxon>Agaricomycetidae</taxon>
        <taxon>Agaricales</taxon>
        <taxon>Agaricineae</taxon>
        <taxon>Psathyrellaceae</taxon>
        <taxon>Coprinellus</taxon>
    </lineage>
</organism>
<evidence type="ECO:0000313" key="4">
    <source>
        <dbReference type="Proteomes" id="UP000298030"/>
    </source>
</evidence>
<feature type="chain" id="PRO_5021318611" evidence="2">
    <location>
        <begin position="21"/>
        <end position="490"/>
    </location>
</feature>
<dbReference type="STRING" id="71717.A0A4Y7SJV1"/>
<feature type="region of interest" description="Disordered" evidence="1">
    <location>
        <begin position="294"/>
        <end position="329"/>
    </location>
</feature>
<evidence type="ECO:0000256" key="1">
    <source>
        <dbReference type="SAM" id="MobiDB-lite"/>
    </source>
</evidence>
<name>A0A4Y7SJV1_COPMI</name>
<feature type="region of interest" description="Disordered" evidence="1">
    <location>
        <begin position="377"/>
        <end position="419"/>
    </location>
</feature>
<keyword evidence="2" id="KW-0732">Signal</keyword>
<evidence type="ECO:0000313" key="3">
    <source>
        <dbReference type="EMBL" id="TEB22143.1"/>
    </source>
</evidence>
<dbReference type="OrthoDB" id="1001765at2759"/>
<keyword evidence="4" id="KW-1185">Reference proteome</keyword>
<dbReference type="EMBL" id="QPFP01000096">
    <property type="protein sequence ID" value="TEB22143.1"/>
    <property type="molecule type" value="Genomic_DNA"/>
</dbReference>
<dbReference type="AlphaFoldDB" id="A0A4Y7SJV1"/>
<dbReference type="Pfam" id="PF13668">
    <property type="entry name" value="Ferritin_2"/>
    <property type="match status" value="1"/>
</dbReference>
<comment type="caution">
    <text evidence="3">The sequence shown here is derived from an EMBL/GenBank/DDBJ whole genome shotgun (WGS) entry which is preliminary data.</text>
</comment>
<protein>
    <submittedName>
        <fullName evidence="3">Uncharacterized protein</fullName>
    </submittedName>
</protein>
<dbReference type="Proteomes" id="UP000298030">
    <property type="component" value="Unassembled WGS sequence"/>
</dbReference>
<proteinExistence type="predicted"/>
<feature type="signal peptide" evidence="2">
    <location>
        <begin position="1"/>
        <end position="20"/>
    </location>
</feature>
<accession>A0A4Y7SJV1</accession>
<sequence>MRLGIGPPLLLVLALPAVLSTPTWWLSQEGHSSTSSSSEVVSSSSSITSESSSLSVQGSNSESAPAVNLCPSNVIANEGSGRGIIGTTYPTDSTFHSAAWYREQDIRLLNFALTLSHLSSSFYTSSLSRYSQTCFEEKGYEAWVRNRFEQIAQREEVHVRFLEEAIRSAGGEAVGRCEYNFPDREPPQAIELSEAFSTLAVSALTGVLKLIENKEYASALGSILGVEARISSWVNSAVKKQSPWNMAFETPLTPSQVHSTLHPFTSSCPPSNTALLPSPLPVFPPLRFLLGPPAPPSPLPAYGEPSTTSAEQSTSAGPSAYADSAGPRAHIEPGVEVEVAFDEGRYREGNKLYGAFMVGTGTYVQPVRVVEEEECISSGGGDTNTATATETDTGSALGSAEGGTEGAGDGAQKTEVKTEEKKKRRRFFVTPPDELRGVGLVYVTIVQAEPPSTVSNGDKSGVGKLARDENTVAGPAVVVFPFDSRGEGIE</sequence>
<feature type="compositionally biased region" description="Low complexity" evidence="1">
    <location>
        <begin position="383"/>
        <end position="399"/>
    </location>
</feature>
<feature type="compositionally biased region" description="Polar residues" evidence="1">
    <location>
        <begin position="307"/>
        <end position="317"/>
    </location>
</feature>
<reference evidence="3 4" key="1">
    <citation type="journal article" date="2019" name="Nat. Ecol. Evol.">
        <title>Megaphylogeny resolves global patterns of mushroom evolution.</title>
        <authorList>
            <person name="Varga T."/>
            <person name="Krizsan K."/>
            <person name="Foldi C."/>
            <person name="Dima B."/>
            <person name="Sanchez-Garcia M."/>
            <person name="Sanchez-Ramirez S."/>
            <person name="Szollosi G.J."/>
            <person name="Szarkandi J.G."/>
            <person name="Papp V."/>
            <person name="Albert L."/>
            <person name="Andreopoulos W."/>
            <person name="Angelini C."/>
            <person name="Antonin V."/>
            <person name="Barry K.W."/>
            <person name="Bougher N.L."/>
            <person name="Buchanan P."/>
            <person name="Buyck B."/>
            <person name="Bense V."/>
            <person name="Catcheside P."/>
            <person name="Chovatia M."/>
            <person name="Cooper J."/>
            <person name="Damon W."/>
            <person name="Desjardin D."/>
            <person name="Finy P."/>
            <person name="Geml J."/>
            <person name="Haridas S."/>
            <person name="Hughes K."/>
            <person name="Justo A."/>
            <person name="Karasinski D."/>
            <person name="Kautmanova I."/>
            <person name="Kiss B."/>
            <person name="Kocsube S."/>
            <person name="Kotiranta H."/>
            <person name="LaButti K.M."/>
            <person name="Lechner B.E."/>
            <person name="Liimatainen K."/>
            <person name="Lipzen A."/>
            <person name="Lukacs Z."/>
            <person name="Mihaltcheva S."/>
            <person name="Morgado L.N."/>
            <person name="Niskanen T."/>
            <person name="Noordeloos M.E."/>
            <person name="Ohm R.A."/>
            <person name="Ortiz-Santana B."/>
            <person name="Ovrebo C."/>
            <person name="Racz N."/>
            <person name="Riley R."/>
            <person name="Savchenko A."/>
            <person name="Shiryaev A."/>
            <person name="Soop K."/>
            <person name="Spirin V."/>
            <person name="Szebenyi C."/>
            <person name="Tomsovsky M."/>
            <person name="Tulloss R.E."/>
            <person name="Uehling J."/>
            <person name="Grigoriev I.V."/>
            <person name="Vagvolgyi C."/>
            <person name="Papp T."/>
            <person name="Martin F.M."/>
            <person name="Miettinen O."/>
            <person name="Hibbett D.S."/>
            <person name="Nagy L.G."/>
        </authorList>
    </citation>
    <scope>NUCLEOTIDE SEQUENCE [LARGE SCALE GENOMIC DNA]</scope>
    <source>
        <strain evidence="3 4">FP101781</strain>
    </source>
</reference>
<gene>
    <name evidence="3" type="ORF">FA13DRAFT_1819101</name>
</gene>
<feature type="compositionally biased region" description="Gly residues" evidence="1">
    <location>
        <begin position="400"/>
        <end position="409"/>
    </location>
</feature>